<keyword evidence="4" id="KW-0539">Nucleus</keyword>
<dbReference type="Pfam" id="PF09420">
    <property type="entry name" value="Nop16"/>
    <property type="match status" value="1"/>
</dbReference>
<accession>A0A388KXA2</accession>
<evidence type="ECO:0000256" key="1">
    <source>
        <dbReference type="ARBA" id="ARBA00004604"/>
    </source>
</evidence>
<dbReference type="OrthoDB" id="285729at2759"/>
<comment type="subcellular location">
    <subcellularLocation>
        <location evidence="1">Nucleus</location>
        <location evidence="1">Nucleolus</location>
    </subcellularLocation>
</comment>
<evidence type="ECO:0000313" key="5">
    <source>
        <dbReference type="EMBL" id="GBG74689.1"/>
    </source>
</evidence>
<evidence type="ECO:0000313" key="6">
    <source>
        <dbReference type="Proteomes" id="UP000265515"/>
    </source>
</evidence>
<dbReference type="GO" id="GO:0042273">
    <property type="term" value="P:ribosomal large subunit biogenesis"/>
    <property type="evidence" value="ECO:0007669"/>
    <property type="project" value="TreeGrafter"/>
</dbReference>
<evidence type="ECO:0000256" key="3">
    <source>
        <dbReference type="ARBA" id="ARBA00015522"/>
    </source>
</evidence>
<dbReference type="Proteomes" id="UP000265515">
    <property type="component" value="Unassembled WGS sequence"/>
</dbReference>
<dbReference type="STRING" id="69332.A0A388KXA2"/>
<name>A0A388KXA2_CHABU</name>
<keyword evidence="6" id="KW-1185">Reference proteome</keyword>
<comment type="caution">
    <text evidence="5">The sequence shown here is derived from an EMBL/GenBank/DDBJ whole genome shotgun (WGS) entry which is preliminary data.</text>
</comment>
<reference evidence="5 6" key="1">
    <citation type="journal article" date="2018" name="Cell">
        <title>The Chara Genome: Secondary Complexity and Implications for Plant Terrestrialization.</title>
        <authorList>
            <person name="Nishiyama T."/>
            <person name="Sakayama H."/>
            <person name="Vries J.D."/>
            <person name="Buschmann H."/>
            <person name="Saint-Marcoux D."/>
            <person name="Ullrich K.K."/>
            <person name="Haas F.B."/>
            <person name="Vanderstraeten L."/>
            <person name="Becker D."/>
            <person name="Lang D."/>
            <person name="Vosolsobe S."/>
            <person name="Rombauts S."/>
            <person name="Wilhelmsson P.K.I."/>
            <person name="Janitza P."/>
            <person name="Kern R."/>
            <person name="Heyl A."/>
            <person name="Rumpler F."/>
            <person name="Villalobos L.I.A.C."/>
            <person name="Clay J.M."/>
            <person name="Skokan R."/>
            <person name="Toyoda A."/>
            <person name="Suzuki Y."/>
            <person name="Kagoshima H."/>
            <person name="Schijlen E."/>
            <person name="Tajeshwar N."/>
            <person name="Catarino B."/>
            <person name="Hetherington A.J."/>
            <person name="Saltykova A."/>
            <person name="Bonnot C."/>
            <person name="Breuninger H."/>
            <person name="Symeonidi A."/>
            <person name="Radhakrishnan G.V."/>
            <person name="Van Nieuwerburgh F."/>
            <person name="Deforce D."/>
            <person name="Chang C."/>
            <person name="Karol K.G."/>
            <person name="Hedrich R."/>
            <person name="Ulvskov P."/>
            <person name="Glockner G."/>
            <person name="Delwiche C.F."/>
            <person name="Petrasek J."/>
            <person name="Van de Peer Y."/>
            <person name="Friml J."/>
            <person name="Beilby M."/>
            <person name="Dolan L."/>
            <person name="Kohara Y."/>
            <person name="Sugano S."/>
            <person name="Fujiyama A."/>
            <person name="Delaux P.-M."/>
            <person name="Quint M."/>
            <person name="TheiBen G."/>
            <person name="Hagemann M."/>
            <person name="Harholt J."/>
            <person name="Dunand C."/>
            <person name="Zachgo S."/>
            <person name="Langdale J."/>
            <person name="Maumus F."/>
            <person name="Straeten D.V.D."/>
            <person name="Gould S.B."/>
            <person name="Rensing S.A."/>
        </authorList>
    </citation>
    <scope>NUCLEOTIDE SEQUENCE [LARGE SCALE GENOMIC DNA]</scope>
    <source>
        <strain evidence="5 6">S276</strain>
    </source>
</reference>
<proteinExistence type="inferred from homology"/>
<evidence type="ECO:0000256" key="4">
    <source>
        <dbReference type="ARBA" id="ARBA00023242"/>
    </source>
</evidence>
<dbReference type="PANTHER" id="PTHR13243:SF1">
    <property type="entry name" value="NUCLEOLAR PROTEIN 16"/>
    <property type="match status" value="1"/>
</dbReference>
<evidence type="ECO:0000256" key="2">
    <source>
        <dbReference type="ARBA" id="ARBA00008479"/>
    </source>
</evidence>
<dbReference type="Gramene" id="GBG74689">
    <property type="protein sequence ID" value="GBG74689"/>
    <property type="gene ID" value="CBR_g19096"/>
</dbReference>
<dbReference type="InterPro" id="IPR019002">
    <property type="entry name" value="Ribosome_biogenesis_Nop16"/>
</dbReference>
<dbReference type="GO" id="GO:0005730">
    <property type="term" value="C:nucleolus"/>
    <property type="evidence" value="ECO:0007669"/>
    <property type="project" value="UniProtKB-SubCell"/>
</dbReference>
<dbReference type="PANTHER" id="PTHR13243">
    <property type="entry name" value="HSPC111 PROTEIN-RELATED"/>
    <property type="match status" value="1"/>
</dbReference>
<protein>
    <recommendedName>
        <fullName evidence="3">Nucleolar protein 16</fullName>
    </recommendedName>
</protein>
<dbReference type="AlphaFoldDB" id="A0A388KXA2"/>
<sequence length="82" mass="9439">MFLAELKIACGRKRKGEKPAWLVPLTTMQRTYMDLLIKAHGEDVKAMARDIKLNKMQHSVSVLEQLCQRYHAFSAGKRPLLQ</sequence>
<comment type="similarity">
    <text evidence="2">Belongs to the NOP16 family.</text>
</comment>
<organism evidence="5 6">
    <name type="scientific">Chara braunii</name>
    <name type="common">Braun's stonewort</name>
    <dbReference type="NCBI Taxonomy" id="69332"/>
    <lineage>
        <taxon>Eukaryota</taxon>
        <taxon>Viridiplantae</taxon>
        <taxon>Streptophyta</taxon>
        <taxon>Charophyceae</taxon>
        <taxon>Charales</taxon>
        <taxon>Characeae</taxon>
        <taxon>Chara</taxon>
    </lineage>
</organism>
<gene>
    <name evidence="5" type="ORF">CBR_g19096</name>
</gene>
<dbReference type="EMBL" id="BFEA01000209">
    <property type="protein sequence ID" value="GBG74689.1"/>
    <property type="molecule type" value="Genomic_DNA"/>
</dbReference>